<name>C6C3S6_MUSP7</name>
<accession>C6C3S6</accession>
<organism evidence="1 2">
    <name type="scientific">Musicola paradisiaca (strain Ech703)</name>
    <name type="common">Dickeya paradisiaca</name>
    <name type="synonym">Dickeya dadantii</name>
    <dbReference type="NCBI Taxonomy" id="579405"/>
    <lineage>
        <taxon>Bacteria</taxon>
        <taxon>Pseudomonadati</taxon>
        <taxon>Pseudomonadota</taxon>
        <taxon>Gammaproteobacteria</taxon>
        <taxon>Enterobacterales</taxon>
        <taxon>Pectobacteriaceae</taxon>
        <taxon>Musicola</taxon>
    </lineage>
</organism>
<evidence type="ECO:0000313" key="2">
    <source>
        <dbReference type="Proteomes" id="UP000002734"/>
    </source>
</evidence>
<dbReference type="AlphaFoldDB" id="C6C3S6"/>
<dbReference type="STRING" id="579405.Dd703_1624"/>
<protein>
    <submittedName>
        <fullName evidence="1">Uncharacterized protein</fullName>
    </submittedName>
</protein>
<gene>
    <name evidence="1" type="ordered locus">Dd703_1624</name>
</gene>
<reference evidence="1" key="1">
    <citation type="submission" date="2009-06" db="EMBL/GenBank/DDBJ databases">
        <title>Complete sequence of Dickeya dadantii Ech703.</title>
        <authorList>
            <consortium name="US DOE Joint Genome Institute"/>
            <person name="Lucas S."/>
            <person name="Copeland A."/>
            <person name="Lapidus A."/>
            <person name="Glavina del Rio T."/>
            <person name="Dalin E."/>
            <person name="Tice H."/>
            <person name="Bruce D."/>
            <person name="Goodwin L."/>
            <person name="Pitluck S."/>
            <person name="Chertkov O."/>
            <person name="Brettin T."/>
            <person name="Detter J.C."/>
            <person name="Han C."/>
            <person name="Larimer F."/>
            <person name="Land M."/>
            <person name="Hauser L."/>
            <person name="Kyrpides N."/>
            <person name="Mikhailova N."/>
            <person name="Balakrishnan V."/>
            <person name="Glasner J."/>
            <person name="Perna N.T."/>
        </authorList>
    </citation>
    <scope>NUCLEOTIDE SEQUENCE [LARGE SCALE GENOMIC DNA]</scope>
    <source>
        <strain evidence="1">Ech703</strain>
    </source>
</reference>
<dbReference type="EMBL" id="CP001654">
    <property type="protein sequence ID" value="ACS85421.1"/>
    <property type="molecule type" value="Genomic_DNA"/>
</dbReference>
<dbReference type="HOGENOM" id="CLU_2953003_0_0_6"/>
<proteinExistence type="predicted"/>
<sequence length="59" mass="6476">MPATGCFPGLALPATRAMDVYGARREYFLHDLDIPHDMTMIKPCRVARGERLSAGIVDA</sequence>
<keyword evidence="2" id="KW-1185">Reference proteome</keyword>
<dbReference type="Proteomes" id="UP000002734">
    <property type="component" value="Chromosome"/>
</dbReference>
<dbReference type="KEGG" id="dda:Dd703_1624"/>
<evidence type="ECO:0000313" key="1">
    <source>
        <dbReference type="EMBL" id="ACS85421.1"/>
    </source>
</evidence>